<protein>
    <submittedName>
        <fullName evidence="1">Uncharacterized protein</fullName>
    </submittedName>
</protein>
<accession>A0AAV5M236</accession>
<comment type="caution">
    <text evidence="1">The sequence shown here is derived from an EMBL/GenBank/DDBJ whole genome shotgun (WGS) entry which is preliminary data.</text>
</comment>
<dbReference type="AlphaFoldDB" id="A0AAV5M236"/>
<dbReference type="Proteomes" id="UP001054252">
    <property type="component" value="Unassembled WGS sequence"/>
</dbReference>
<reference evidence="1 2" key="1">
    <citation type="journal article" date="2021" name="Commun. Biol.">
        <title>The genome of Shorea leprosula (Dipterocarpaceae) highlights the ecological relevance of drought in aseasonal tropical rainforests.</title>
        <authorList>
            <person name="Ng K.K.S."/>
            <person name="Kobayashi M.J."/>
            <person name="Fawcett J.A."/>
            <person name="Hatakeyama M."/>
            <person name="Paape T."/>
            <person name="Ng C.H."/>
            <person name="Ang C.C."/>
            <person name="Tnah L.H."/>
            <person name="Lee C.T."/>
            <person name="Nishiyama T."/>
            <person name="Sese J."/>
            <person name="O'Brien M.J."/>
            <person name="Copetti D."/>
            <person name="Mohd Noor M.I."/>
            <person name="Ong R.C."/>
            <person name="Putra M."/>
            <person name="Sireger I.Z."/>
            <person name="Indrioko S."/>
            <person name="Kosugi Y."/>
            <person name="Izuno A."/>
            <person name="Isagi Y."/>
            <person name="Lee S.L."/>
            <person name="Shimizu K.K."/>
        </authorList>
    </citation>
    <scope>NUCLEOTIDE SEQUENCE [LARGE SCALE GENOMIC DNA]</scope>
    <source>
        <strain evidence="1">214</strain>
    </source>
</reference>
<organism evidence="1 2">
    <name type="scientific">Rubroshorea leprosula</name>
    <dbReference type="NCBI Taxonomy" id="152421"/>
    <lineage>
        <taxon>Eukaryota</taxon>
        <taxon>Viridiplantae</taxon>
        <taxon>Streptophyta</taxon>
        <taxon>Embryophyta</taxon>
        <taxon>Tracheophyta</taxon>
        <taxon>Spermatophyta</taxon>
        <taxon>Magnoliopsida</taxon>
        <taxon>eudicotyledons</taxon>
        <taxon>Gunneridae</taxon>
        <taxon>Pentapetalae</taxon>
        <taxon>rosids</taxon>
        <taxon>malvids</taxon>
        <taxon>Malvales</taxon>
        <taxon>Dipterocarpaceae</taxon>
        <taxon>Rubroshorea</taxon>
    </lineage>
</organism>
<keyword evidence="2" id="KW-1185">Reference proteome</keyword>
<gene>
    <name evidence="1" type="ORF">SLEP1_g50809</name>
</gene>
<sequence>MLGVATSSLCKTYRYGRRTPLPLKNTEIPNSIPLFSR</sequence>
<proteinExistence type="predicted"/>
<evidence type="ECO:0000313" key="1">
    <source>
        <dbReference type="EMBL" id="GKV43528.1"/>
    </source>
</evidence>
<dbReference type="EMBL" id="BPVZ01000169">
    <property type="protein sequence ID" value="GKV43528.1"/>
    <property type="molecule type" value="Genomic_DNA"/>
</dbReference>
<name>A0AAV5M236_9ROSI</name>
<evidence type="ECO:0000313" key="2">
    <source>
        <dbReference type="Proteomes" id="UP001054252"/>
    </source>
</evidence>